<dbReference type="InterPro" id="IPR002509">
    <property type="entry name" value="NODB_dom"/>
</dbReference>
<proteinExistence type="predicted"/>
<protein>
    <recommendedName>
        <fullName evidence="2">NodB homology domain-containing protein</fullName>
    </recommendedName>
</protein>
<dbReference type="GO" id="GO:0016810">
    <property type="term" value="F:hydrolase activity, acting on carbon-nitrogen (but not peptide) bonds"/>
    <property type="evidence" value="ECO:0007669"/>
    <property type="project" value="InterPro"/>
</dbReference>
<name>A0A644X054_9ZZZZ</name>
<dbReference type="Gene3D" id="3.20.20.370">
    <property type="entry name" value="Glycoside hydrolase/deacetylase"/>
    <property type="match status" value="1"/>
</dbReference>
<sequence>MKNSKSNVFLLIGKTVFFLAVFLCLIGTAFTQSKAIMAKSETKKLQAELEEIKSSIDSLSQKNTSLQAEVSDKEKTYKEAMKHLKFAYLTFDDGPSGHTGRILDTLDKYKVKATFFVNYKEGKDDVYKEISKRGHVLANHTYSHDYKKIYTSKENFIADVEKLDMELERITGQKPSKILRFPGGSNNTISWNHSGSSRFMPDLAQEMTNKGYTFFDWNIDSTDASTFRQEKNIIVNRVLQDCNYVKNANILMHDLDPKDTTVEALPEIIEGLKNQGFIFDVLSHDSPKVQFTEVN</sequence>
<dbReference type="SUPFAM" id="SSF88713">
    <property type="entry name" value="Glycoside hydrolase/deacetylase"/>
    <property type="match status" value="1"/>
</dbReference>
<gene>
    <name evidence="3" type="ORF">SDC9_55856</name>
</gene>
<feature type="domain" description="NodB homology" evidence="2">
    <location>
        <begin position="85"/>
        <end position="280"/>
    </location>
</feature>
<keyword evidence="1" id="KW-0175">Coiled coil</keyword>
<dbReference type="CDD" id="cd10944">
    <property type="entry name" value="CE4_SmPgdA_like"/>
    <property type="match status" value="1"/>
</dbReference>
<dbReference type="GO" id="GO:0005975">
    <property type="term" value="P:carbohydrate metabolic process"/>
    <property type="evidence" value="ECO:0007669"/>
    <property type="project" value="InterPro"/>
</dbReference>
<organism evidence="3">
    <name type="scientific">bioreactor metagenome</name>
    <dbReference type="NCBI Taxonomy" id="1076179"/>
    <lineage>
        <taxon>unclassified sequences</taxon>
        <taxon>metagenomes</taxon>
        <taxon>ecological metagenomes</taxon>
    </lineage>
</organism>
<dbReference type="Pfam" id="PF01522">
    <property type="entry name" value="Polysacc_deac_1"/>
    <property type="match status" value="1"/>
</dbReference>
<dbReference type="PANTHER" id="PTHR10587">
    <property type="entry name" value="GLYCOSYL TRANSFERASE-RELATED"/>
    <property type="match status" value="1"/>
</dbReference>
<feature type="coiled-coil region" evidence="1">
    <location>
        <begin position="42"/>
        <end position="76"/>
    </location>
</feature>
<reference evidence="3" key="1">
    <citation type="submission" date="2019-08" db="EMBL/GenBank/DDBJ databases">
        <authorList>
            <person name="Kucharzyk K."/>
            <person name="Murdoch R.W."/>
            <person name="Higgins S."/>
            <person name="Loffler F."/>
        </authorList>
    </citation>
    <scope>NUCLEOTIDE SEQUENCE</scope>
</reference>
<evidence type="ECO:0000259" key="2">
    <source>
        <dbReference type="PROSITE" id="PS51677"/>
    </source>
</evidence>
<evidence type="ECO:0000256" key="1">
    <source>
        <dbReference type="SAM" id="Coils"/>
    </source>
</evidence>
<dbReference type="EMBL" id="VSSQ01001581">
    <property type="protein sequence ID" value="MPM09536.1"/>
    <property type="molecule type" value="Genomic_DNA"/>
</dbReference>
<dbReference type="InterPro" id="IPR011330">
    <property type="entry name" value="Glyco_hydro/deAcase_b/a-brl"/>
</dbReference>
<dbReference type="PANTHER" id="PTHR10587:SF125">
    <property type="entry name" value="POLYSACCHARIDE DEACETYLASE YHEN-RELATED"/>
    <property type="match status" value="1"/>
</dbReference>
<dbReference type="InterPro" id="IPR050248">
    <property type="entry name" value="Polysacc_deacetylase_ArnD"/>
</dbReference>
<dbReference type="AlphaFoldDB" id="A0A644X054"/>
<dbReference type="PROSITE" id="PS51677">
    <property type="entry name" value="NODB"/>
    <property type="match status" value="1"/>
</dbReference>
<comment type="caution">
    <text evidence="3">The sequence shown here is derived from an EMBL/GenBank/DDBJ whole genome shotgun (WGS) entry which is preliminary data.</text>
</comment>
<accession>A0A644X054</accession>
<evidence type="ECO:0000313" key="3">
    <source>
        <dbReference type="EMBL" id="MPM09536.1"/>
    </source>
</evidence>